<dbReference type="OrthoDB" id="5147502at2"/>
<gene>
    <name evidence="4" type="ORF">ET471_03130</name>
</gene>
<evidence type="ECO:0000256" key="2">
    <source>
        <dbReference type="SAM" id="Phobius"/>
    </source>
</evidence>
<sequence length="219" mass="21861">MSRSQYPYPPDEFDVRSPDDSPVGVHRAPRSTWSGLWPFLLVAVIAVAVAVGGVMFLSRDNGTADDAGGATDTNATAPAEDGTADAPADGTDAPADGASPPADTTSPPAADPAADLTTLLAAANLDAHVRVLNDSGISGEAARGKTALDGKGFTQVEAGNPPAGFTSPATTSVWFAEGKDDTAKAVAAALGIPAGNVSQQAIREGDVIVIIKSALTPAG</sequence>
<dbReference type="AlphaFoldDB" id="A0A4P6F4L7"/>
<dbReference type="KEGG" id="xya:ET471_03130"/>
<evidence type="ECO:0000313" key="4">
    <source>
        <dbReference type="EMBL" id="QAY69159.1"/>
    </source>
</evidence>
<feature type="transmembrane region" description="Helical" evidence="2">
    <location>
        <begin position="36"/>
        <end position="57"/>
    </location>
</feature>
<evidence type="ECO:0000256" key="1">
    <source>
        <dbReference type="SAM" id="MobiDB-lite"/>
    </source>
</evidence>
<feature type="region of interest" description="Disordered" evidence="1">
    <location>
        <begin position="1"/>
        <end position="28"/>
    </location>
</feature>
<dbReference type="Gene3D" id="3.30.70.2390">
    <property type="match status" value="1"/>
</dbReference>
<reference evidence="4 5" key="1">
    <citation type="submission" date="2019-01" db="EMBL/GenBank/DDBJ databases">
        <title>Genome sequencing of strain FW10M-9.</title>
        <authorList>
            <person name="Heo J."/>
            <person name="Kim S.-J."/>
            <person name="Kim J.-S."/>
            <person name="Hong S.-B."/>
            <person name="Kwon S.-W."/>
        </authorList>
    </citation>
    <scope>NUCLEOTIDE SEQUENCE [LARGE SCALE GENOMIC DNA]</scope>
    <source>
        <strain evidence="4 5">FW10M-9</strain>
    </source>
</reference>
<keyword evidence="2" id="KW-1133">Transmembrane helix</keyword>
<keyword evidence="2" id="KW-0812">Transmembrane</keyword>
<evidence type="ECO:0000259" key="3">
    <source>
        <dbReference type="Pfam" id="PF13399"/>
    </source>
</evidence>
<proteinExistence type="predicted"/>
<dbReference type="Pfam" id="PF13399">
    <property type="entry name" value="LytR_C"/>
    <property type="match status" value="1"/>
</dbReference>
<dbReference type="Proteomes" id="UP000292118">
    <property type="component" value="Chromosome"/>
</dbReference>
<organism evidence="4 5">
    <name type="scientific">Xylanimonas protaetiae</name>
    <dbReference type="NCBI Taxonomy" id="2509457"/>
    <lineage>
        <taxon>Bacteria</taxon>
        <taxon>Bacillati</taxon>
        <taxon>Actinomycetota</taxon>
        <taxon>Actinomycetes</taxon>
        <taxon>Micrococcales</taxon>
        <taxon>Promicromonosporaceae</taxon>
        <taxon>Xylanimonas</taxon>
    </lineage>
</organism>
<dbReference type="EMBL" id="CP035493">
    <property type="protein sequence ID" value="QAY69159.1"/>
    <property type="molecule type" value="Genomic_DNA"/>
</dbReference>
<keyword evidence="5" id="KW-1185">Reference proteome</keyword>
<keyword evidence="2" id="KW-0472">Membrane</keyword>
<protein>
    <recommendedName>
        <fullName evidence="3">LytR/CpsA/Psr regulator C-terminal domain-containing protein</fullName>
    </recommendedName>
</protein>
<feature type="region of interest" description="Disordered" evidence="1">
    <location>
        <begin position="67"/>
        <end position="112"/>
    </location>
</feature>
<accession>A0A4P6F4L7</accession>
<dbReference type="RefSeq" id="WP_129186559.1">
    <property type="nucleotide sequence ID" value="NZ_CP035493.1"/>
</dbReference>
<dbReference type="InterPro" id="IPR027381">
    <property type="entry name" value="LytR/CpsA/Psr_C"/>
</dbReference>
<evidence type="ECO:0000313" key="5">
    <source>
        <dbReference type="Proteomes" id="UP000292118"/>
    </source>
</evidence>
<feature type="domain" description="LytR/CpsA/Psr regulator C-terminal" evidence="3">
    <location>
        <begin position="127"/>
        <end position="211"/>
    </location>
</feature>
<name>A0A4P6F4L7_9MICO</name>